<dbReference type="InterPro" id="IPR002559">
    <property type="entry name" value="Transposase_11"/>
</dbReference>
<sequence>MSLCRGNDPRRPGSLELVVNSTGLKVFGAGEWQETKHGKASRRRSWRKLHLGLDLETGQIECSELTTDDIGDPSAVPGLLDQTEEPVRRFLADGAYDGTATRNEITQRFADVEIIIRPPKTAVAGPEAEINPTARDLDVLAIKAHGRMAWQKSTGYDQRARVETQMGCWKSVIGERLKSRTLDNQRTESRIGVSVLNKMTSLGHPTFERIS</sequence>
<evidence type="ECO:0000259" key="1">
    <source>
        <dbReference type="Pfam" id="PF01609"/>
    </source>
</evidence>
<reference evidence="2 3" key="1">
    <citation type="submission" date="2006-05" db="EMBL/GenBank/DDBJ databases">
        <authorList>
            <person name="King G."/>
            <person name="Ferriera S."/>
            <person name="Johnson J."/>
            <person name="Kravitz S."/>
            <person name="Beeson K."/>
            <person name="Sutton G."/>
            <person name="Rogers Y.-H."/>
            <person name="Friedman R."/>
            <person name="Frazier M."/>
            <person name="Venter J.C."/>
        </authorList>
    </citation>
    <scope>NUCLEOTIDE SEQUENCE [LARGE SCALE GENOMIC DNA]</scope>
    <source>
        <strain evidence="3">ATCC 25650 / DSM 13394 / JCM 20685 / NBRC 16684 / NCIMB 2208 / IAM 12614 / B1</strain>
    </source>
</reference>
<evidence type="ECO:0000313" key="2">
    <source>
        <dbReference type="EMBL" id="EAV40664.1"/>
    </source>
</evidence>
<dbReference type="GO" id="GO:0003677">
    <property type="term" value="F:DNA binding"/>
    <property type="evidence" value="ECO:0007669"/>
    <property type="project" value="InterPro"/>
</dbReference>
<dbReference type="InterPro" id="IPR053520">
    <property type="entry name" value="Transposase_Tn903"/>
</dbReference>
<accession>A0P2L1</accession>
<dbReference type="EMBL" id="AAUW01000027">
    <property type="protein sequence ID" value="EAV40664.1"/>
    <property type="molecule type" value="Genomic_DNA"/>
</dbReference>
<dbReference type="eggNOG" id="COG3039">
    <property type="taxonomic scope" value="Bacteria"/>
</dbReference>
<name>A0P2L1_ROSAI</name>
<dbReference type="GO" id="GO:0006313">
    <property type="term" value="P:DNA transposition"/>
    <property type="evidence" value="ECO:0007669"/>
    <property type="project" value="InterPro"/>
</dbReference>
<dbReference type="PANTHER" id="PTHR34631:SF3">
    <property type="entry name" value="ISSOD12 TRANSPOSASE TNPA_ISSOD12"/>
    <property type="match status" value="1"/>
</dbReference>
<proteinExistence type="predicted"/>
<evidence type="ECO:0000313" key="3">
    <source>
        <dbReference type="Proteomes" id="UP000004848"/>
    </source>
</evidence>
<feature type="domain" description="Transposase IS4-like" evidence="1">
    <location>
        <begin position="16"/>
        <end position="191"/>
    </location>
</feature>
<dbReference type="NCBIfam" id="NF033579">
    <property type="entry name" value="transpos_IS5_2"/>
    <property type="match status" value="1"/>
</dbReference>
<comment type="caution">
    <text evidence="2">The sequence shown here is derived from an EMBL/GenBank/DDBJ whole genome shotgun (WGS) entry which is preliminary data.</text>
</comment>
<organism evidence="2 3">
    <name type="scientific">Roseibium aggregatum (strain ATCC 25650 / DSM 13394 / JCM 20685 / NBRC 16684 / NCIMB 2208 / IAM 12614 / B1)</name>
    <name type="common">Stappia aggregata</name>
    <dbReference type="NCBI Taxonomy" id="384765"/>
    <lineage>
        <taxon>Bacteria</taxon>
        <taxon>Pseudomonadati</taxon>
        <taxon>Pseudomonadota</taxon>
        <taxon>Alphaproteobacteria</taxon>
        <taxon>Hyphomicrobiales</taxon>
        <taxon>Stappiaceae</taxon>
        <taxon>Roseibium</taxon>
    </lineage>
</organism>
<dbReference type="InterPro" id="IPR053172">
    <property type="entry name" value="Tn903_transposase"/>
</dbReference>
<protein>
    <submittedName>
        <fullName evidence="2">ISSpo9, transposase</fullName>
    </submittedName>
</protein>
<dbReference type="GO" id="GO:0004803">
    <property type="term" value="F:transposase activity"/>
    <property type="evidence" value="ECO:0007669"/>
    <property type="project" value="InterPro"/>
</dbReference>
<dbReference type="Proteomes" id="UP000004848">
    <property type="component" value="Unassembled WGS sequence"/>
</dbReference>
<dbReference type="AlphaFoldDB" id="A0P2L1"/>
<dbReference type="Pfam" id="PF01609">
    <property type="entry name" value="DDE_Tnp_1"/>
    <property type="match status" value="1"/>
</dbReference>
<gene>
    <name evidence="2" type="ORF">SIAM614_00442</name>
</gene>
<dbReference type="PANTHER" id="PTHR34631">
    <property type="match status" value="1"/>
</dbReference>